<dbReference type="AlphaFoldDB" id="A0A518GC10"/>
<feature type="transmembrane region" description="Helical" evidence="5">
    <location>
        <begin position="370"/>
        <end position="387"/>
    </location>
</feature>
<keyword evidence="8" id="KW-1185">Reference proteome</keyword>
<feature type="transmembrane region" description="Helical" evidence="5">
    <location>
        <begin position="169"/>
        <end position="188"/>
    </location>
</feature>
<evidence type="ECO:0000313" key="8">
    <source>
        <dbReference type="Proteomes" id="UP000318017"/>
    </source>
</evidence>
<dbReference type="EMBL" id="CP036298">
    <property type="protein sequence ID" value="QDV26135.1"/>
    <property type="molecule type" value="Genomic_DNA"/>
</dbReference>
<dbReference type="GO" id="GO:0016020">
    <property type="term" value="C:membrane"/>
    <property type="evidence" value="ECO:0007669"/>
    <property type="project" value="UniProtKB-SubCell"/>
</dbReference>
<proteinExistence type="predicted"/>
<accession>A0A518GC10</accession>
<evidence type="ECO:0000256" key="5">
    <source>
        <dbReference type="SAM" id="Phobius"/>
    </source>
</evidence>
<feature type="transmembrane region" description="Helical" evidence="5">
    <location>
        <begin position="215"/>
        <end position="231"/>
    </location>
</feature>
<name>A0A518GC10_9BACT</name>
<reference evidence="7 8" key="1">
    <citation type="submission" date="2019-02" db="EMBL/GenBank/DDBJ databases">
        <title>Deep-cultivation of Planctomycetes and their phenomic and genomic characterization uncovers novel biology.</title>
        <authorList>
            <person name="Wiegand S."/>
            <person name="Jogler M."/>
            <person name="Boedeker C."/>
            <person name="Pinto D."/>
            <person name="Vollmers J."/>
            <person name="Rivas-Marin E."/>
            <person name="Kohn T."/>
            <person name="Peeters S.H."/>
            <person name="Heuer A."/>
            <person name="Rast P."/>
            <person name="Oberbeckmann S."/>
            <person name="Bunk B."/>
            <person name="Jeske O."/>
            <person name="Meyerdierks A."/>
            <person name="Storesund J.E."/>
            <person name="Kallscheuer N."/>
            <person name="Luecker S."/>
            <person name="Lage O.M."/>
            <person name="Pohl T."/>
            <person name="Merkel B.J."/>
            <person name="Hornburger P."/>
            <person name="Mueller R.-W."/>
            <person name="Bruemmer F."/>
            <person name="Labrenz M."/>
            <person name="Spormann A.M."/>
            <person name="Op den Camp H."/>
            <person name="Overmann J."/>
            <person name="Amann R."/>
            <person name="Jetten M.S.M."/>
            <person name="Mascher T."/>
            <person name="Medema M.H."/>
            <person name="Devos D.P."/>
            <person name="Kaster A.-K."/>
            <person name="Ovreas L."/>
            <person name="Rohde M."/>
            <person name="Galperin M.Y."/>
            <person name="Jogler C."/>
        </authorList>
    </citation>
    <scope>NUCLEOTIDE SEQUENCE [LARGE SCALE GENOMIC DNA]</scope>
    <source>
        <strain evidence="7 8">Q31a</strain>
    </source>
</reference>
<dbReference type="KEGG" id="ahel:Q31a_45070"/>
<dbReference type="Pfam" id="PF04932">
    <property type="entry name" value="Wzy_C"/>
    <property type="match status" value="1"/>
</dbReference>
<sequence>MQTSTTWPTTHIATPAKVEKYSFPHAATAFLLGFGAILYIPVLGDIKVVDLCAILAWTTRVSYLRFDNRAFTCLVTCFLLVCAAGFYSHFATTSMKPYLAAIAALVSAHVVVSMRSYEIRLLLAGLAISTTLVLLWTALSGYLPIPTFGLNLRYYSRFGAAYTGTMTDPNRFCLALLITLSLVVSLAITQKKAFLFWMWAFFILAGAYLTQSRAGMGLAILIVALGGGILLTKKQITQKVGIIGKLIPAFVVAALAVLSVRTIIQVTVISDNFRSSRLGEKISDKGTSLENDPRWQMAMQGISSFTENPLGLGMDGYLNRYYETSHNSYIELAVNGGGLAIAVYLLFLWTTGGKVLNSLNRSRQKLPGLWYGYFGFLCFVAIALFQFTMQIHYLSFAYIILGLLANPLLHLESRCTKRVLPSIQ</sequence>
<feature type="transmembrane region" description="Helical" evidence="5">
    <location>
        <begin position="29"/>
        <end position="58"/>
    </location>
</feature>
<evidence type="ECO:0000256" key="2">
    <source>
        <dbReference type="ARBA" id="ARBA00022692"/>
    </source>
</evidence>
<feature type="domain" description="O-antigen ligase-related" evidence="6">
    <location>
        <begin position="200"/>
        <end position="345"/>
    </location>
</feature>
<feature type="transmembrane region" description="Helical" evidence="5">
    <location>
        <begin position="70"/>
        <end position="91"/>
    </location>
</feature>
<evidence type="ECO:0000256" key="3">
    <source>
        <dbReference type="ARBA" id="ARBA00022989"/>
    </source>
</evidence>
<organism evidence="7 8">
    <name type="scientific">Aureliella helgolandensis</name>
    <dbReference type="NCBI Taxonomy" id="2527968"/>
    <lineage>
        <taxon>Bacteria</taxon>
        <taxon>Pseudomonadati</taxon>
        <taxon>Planctomycetota</taxon>
        <taxon>Planctomycetia</taxon>
        <taxon>Pirellulales</taxon>
        <taxon>Pirellulaceae</taxon>
        <taxon>Aureliella</taxon>
    </lineage>
</organism>
<protein>
    <submittedName>
        <fullName evidence="7">O-Antigen ligase</fullName>
    </submittedName>
</protein>
<dbReference type="PANTHER" id="PTHR37422:SF13">
    <property type="entry name" value="LIPOPOLYSACCHARIDE BIOSYNTHESIS PROTEIN PA4999-RELATED"/>
    <property type="match status" value="1"/>
</dbReference>
<dbReference type="RefSeq" id="WP_145082054.1">
    <property type="nucleotide sequence ID" value="NZ_CP036298.1"/>
</dbReference>
<feature type="transmembrane region" description="Helical" evidence="5">
    <location>
        <begin position="97"/>
        <end position="114"/>
    </location>
</feature>
<dbReference type="Proteomes" id="UP000318017">
    <property type="component" value="Chromosome"/>
</dbReference>
<feature type="transmembrane region" description="Helical" evidence="5">
    <location>
        <begin position="329"/>
        <end position="349"/>
    </location>
</feature>
<evidence type="ECO:0000313" key="7">
    <source>
        <dbReference type="EMBL" id="QDV26135.1"/>
    </source>
</evidence>
<dbReference type="InterPro" id="IPR007016">
    <property type="entry name" value="O-antigen_ligase-rel_domated"/>
</dbReference>
<keyword evidence="2 5" id="KW-0812">Transmembrane</keyword>
<evidence type="ECO:0000259" key="6">
    <source>
        <dbReference type="Pfam" id="PF04932"/>
    </source>
</evidence>
<evidence type="ECO:0000256" key="1">
    <source>
        <dbReference type="ARBA" id="ARBA00004141"/>
    </source>
</evidence>
<feature type="transmembrane region" description="Helical" evidence="5">
    <location>
        <begin position="121"/>
        <end position="145"/>
    </location>
</feature>
<feature type="transmembrane region" description="Helical" evidence="5">
    <location>
        <begin position="243"/>
        <end position="264"/>
    </location>
</feature>
<feature type="transmembrane region" description="Helical" evidence="5">
    <location>
        <begin position="193"/>
        <end position="209"/>
    </location>
</feature>
<keyword evidence="3 5" id="KW-1133">Transmembrane helix</keyword>
<dbReference type="GO" id="GO:0016874">
    <property type="term" value="F:ligase activity"/>
    <property type="evidence" value="ECO:0007669"/>
    <property type="project" value="UniProtKB-KW"/>
</dbReference>
<dbReference type="PANTHER" id="PTHR37422">
    <property type="entry name" value="TEICHURONIC ACID BIOSYNTHESIS PROTEIN TUAE"/>
    <property type="match status" value="1"/>
</dbReference>
<evidence type="ECO:0000256" key="4">
    <source>
        <dbReference type="ARBA" id="ARBA00023136"/>
    </source>
</evidence>
<keyword evidence="7" id="KW-0436">Ligase</keyword>
<keyword evidence="4 5" id="KW-0472">Membrane</keyword>
<feature type="transmembrane region" description="Helical" evidence="5">
    <location>
        <begin position="393"/>
        <end position="411"/>
    </location>
</feature>
<dbReference type="InterPro" id="IPR051533">
    <property type="entry name" value="WaaL-like"/>
</dbReference>
<gene>
    <name evidence="7" type="ORF">Q31a_45070</name>
</gene>
<comment type="subcellular location">
    <subcellularLocation>
        <location evidence="1">Membrane</location>
        <topology evidence="1">Multi-pass membrane protein</topology>
    </subcellularLocation>
</comment>